<evidence type="ECO:0000259" key="4">
    <source>
        <dbReference type="PROSITE" id="PS50991"/>
    </source>
</evidence>
<keyword evidence="3 5" id="KW-0456">Lyase</keyword>
<dbReference type="PANTHER" id="PTHR42738:SF7">
    <property type="entry name" value="HYDROXYMETHYLGLUTARYL-COA LYASE"/>
    <property type="match status" value="1"/>
</dbReference>
<dbReference type="GO" id="GO:0006552">
    <property type="term" value="P:L-leucine catabolic process"/>
    <property type="evidence" value="ECO:0007669"/>
    <property type="project" value="TreeGrafter"/>
</dbReference>
<accession>A0A7T6Z0I0</accession>
<comment type="similarity">
    <text evidence="1">Belongs to the HMG-CoA lyase family.</text>
</comment>
<dbReference type="Pfam" id="PF00682">
    <property type="entry name" value="HMGL-like"/>
    <property type="match status" value="1"/>
</dbReference>
<dbReference type="GO" id="GO:0004419">
    <property type="term" value="F:hydroxymethylglutaryl-CoA lyase activity"/>
    <property type="evidence" value="ECO:0007669"/>
    <property type="project" value="TreeGrafter"/>
</dbReference>
<evidence type="ECO:0000313" key="5">
    <source>
        <dbReference type="EMBL" id="QQK74695.1"/>
    </source>
</evidence>
<gene>
    <name evidence="5" type="ORF">HUG15_03130</name>
</gene>
<evidence type="ECO:0000256" key="3">
    <source>
        <dbReference type="ARBA" id="ARBA00023239"/>
    </source>
</evidence>
<dbReference type="Gene3D" id="3.20.20.70">
    <property type="entry name" value="Aldolase class I"/>
    <property type="match status" value="1"/>
</dbReference>
<organism evidence="5 6">
    <name type="scientific">Salicibibacter cibarius</name>
    <dbReference type="NCBI Taxonomy" id="2743000"/>
    <lineage>
        <taxon>Bacteria</taxon>
        <taxon>Bacillati</taxon>
        <taxon>Bacillota</taxon>
        <taxon>Bacilli</taxon>
        <taxon>Bacillales</taxon>
        <taxon>Bacillaceae</taxon>
        <taxon>Salicibibacter</taxon>
    </lineage>
</organism>
<sequence length="303" mass="33096">MQKITLQEVVTRDGFQIEEQFVTTEKKIELINRLSEAAVDKIEVTSFVSPKAVPNLSDAKEVMNGINRTPGVTYSALVLNLRGTERAAECGVEEVNLVVSVSNTHNKKNVRRTTEQSFENFQEMMDYLSSTKMSVNGTLATSFGCPYEGDVSEDKVLRLVDQYLELGATGITLADTTGMATPKQVFELSEKVLKRWAYLPLALHFHNTRGMGLANVMEGIRAGVTRYDASLGGLGGCPFAPGATGNVCTEDLVHMLTFMGYEVGANLDQLIDSAKYLQDVLGHEVPGQVIKAGKITDLHPISE</sequence>
<name>A0A7T6Z0I0_9BACI</name>
<dbReference type="GO" id="GO:0046872">
    <property type="term" value="F:metal ion binding"/>
    <property type="evidence" value="ECO:0007669"/>
    <property type="project" value="UniProtKB-KW"/>
</dbReference>
<dbReference type="EMBL" id="CP054705">
    <property type="protein sequence ID" value="QQK74695.1"/>
    <property type="molecule type" value="Genomic_DNA"/>
</dbReference>
<dbReference type="InterPro" id="IPR000891">
    <property type="entry name" value="PYR_CT"/>
</dbReference>
<keyword evidence="2" id="KW-0479">Metal-binding</keyword>
<proteinExistence type="inferred from homology"/>
<keyword evidence="6" id="KW-1185">Reference proteome</keyword>
<feature type="domain" description="Pyruvate carboxyltransferase" evidence="4">
    <location>
        <begin position="4"/>
        <end position="271"/>
    </location>
</feature>
<dbReference type="NCBIfam" id="NF004283">
    <property type="entry name" value="PRK05692.1"/>
    <property type="match status" value="1"/>
</dbReference>
<dbReference type="Proteomes" id="UP000595823">
    <property type="component" value="Chromosome"/>
</dbReference>
<dbReference type="PANTHER" id="PTHR42738">
    <property type="entry name" value="HYDROXYMETHYLGLUTARYL-COA LYASE"/>
    <property type="match status" value="1"/>
</dbReference>
<dbReference type="RefSeq" id="WP_200126952.1">
    <property type="nucleotide sequence ID" value="NZ_CP054705.1"/>
</dbReference>
<dbReference type="InterPro" id="IPR013785">
    <property type="entry name" value="Aldolase_TIM"/>
</dbReference>
<dbReference type="AlphaFoldDB" id="A0A7T6Z0I0"/>
<dbReference type="CDD" id="cd07938">
    <property type="entry name" value="DRE_TIM_HMGL"/>
    <property type="match status" value="1"/>
</dbReference>
<evidence type="ECO:0000313" key="6">
    <source>
        <dbReference type="Proteomes" id="UP000595823"/>
    </source>
</evidence>
<dbReference type="InterPro" id="IPR043594">
    <property type="entry name" value="HMGL"/>
</dbReference>
<dbReference type="FunFam" id="3.20.20.70:FF:000071">
    <property type="entry name" value="Hydroxymethylglutaryl-CoA lyase"/>
    <property type="match status" value="1"/>
</dbReference>
<dbReference type="SUPFAM" id="SSF51569">
    <property type="entry name" value="Aldolase"/>
    <property type="match status" value="1"/>
</dbReference>
<dbReference type="PROSITE" id="PS50991">
    <property type="entry name" value="PYR_CT"/>
    <property type="match status" value="1"/>
</dbReference>
<reference evidence="5 6" key="1">
    <citation type="submission" date="2020-06" db="EMBL/GenBank/DDBJ databases">
        <title>Genomic analysis of Salicibibacter sp. NKC5-3.</title>
        <authorList>
            <person name="Oh Y.J."/>
        </authorList>
    </citation>
    <scope>NUCLEOTIDE SEQUENCE [LARGE SCALE GENOMIC DNA]</scope>
    <source>
        <strain evidence="5 6">NKC5-3</strain>
    </source>
</reference>
<dbReference type="GO" id="GO:0046951">
    <property type="term" value="P:ketone body biosynthetic process"/>
    <property type="evidence" value="ECO:0007669"/>
    <property type="project" value="TreeGrafter"/>
</dbReference>
<evidence type="ECO:0000256" key="1">
    <source>
        <dbReference type="ARBA" id="ARBA00009405"/>
    </source>
</evidence>
<evidence type="ECO:0000256" key="2">
    <source>
        <dbReference type="ARBA" id="ARBA00022723"/>
    </source>
</evidence>
<protein>
    <submittedName>
        <fullName evidence="5">Hydroxymethylglutaryl-CoA lyase</fullName>
    </submittedName>
</protein>
<dbReference type="KEGG" id="scia:HUG15_03130"/>